<dbReference type="AlphaFoldDB" id="A0A7L5EB39"/>
<keyword evidence="2" id="KW-1185">Reference proteome</keyword>
<reference evidence="1 2" key="1">
    <citation type="submission" date="2020-04" db="EMBL/GenBank/DDBJ databases">
        <title>Genome sequencing of novel species.</title>
        <authorList>
            <person name="Heo J."/>
            <person name="Kim S.-J."/>
            <person name="Kim J.-S."/>
            <person name="Hong S.-B."/>
            <person name="Kwon S.-W."/>
        </authorList>
    </citation>
    <scope>NUCLEOTIDE SEQUENCE [LARGE SCALE GENOMIC DNA]</scope>
    <source>
        <strain evidence="1 2">F39-2</strain>
    </source>
</reference>
<dbReference type="KEGG" id="mrob:HH214_17855"/>
<name>A0A7L5EB39_9SPHI</name>
<protein>
    <submittedName>
        <fullName evidence="1">Uncharacterized protein</fullName>
    </submittedName>
</protein>
<proteinExistence type="predicted"/>
<evidence type="ECO:0000313" key="1">
    <source>
        <dbReference type="EMBL" id="QJD97606.1"/>
    </source>
</evidence>
<sequence>MNSTLEITDSEFLIKLDRKKFNVNFIRTLLKIVEVASPSSYDEFTQSERFIATTSSYNHAEPDYFSSLDEK</sequence>
<dbReference type="RefSeq" id="WP_169609928.1">
    <property type="nucleotide sequence ID" value="NZ_CP051682.1"/>
</dbReference>
<gene>
    <name evidence="1" type="ORF">HH214_17855</name>
</gene>
<evidence type="ECO:0000313" key="2">
    <source>
        <dbReference type="Proteomes" id="UP000503278"/>
    </source>
</evidence>
<organism evidence="1 2">
    <name type="scientific">Mucilaginibacter robiniae</name>
    <dbReference type="NCBI Taxonomy" id="2728022"/>
    <lineage>
        <taxon>Bacteria</taxon>
        <taxon>Pseudomonadati</taxon>
        <taxon>Bacteroidota</taxon>
        <taxon>Sphingobacteriia</taxon>
        <taxon>Sphingobacteriales</taxon>
        <taxon>Sphingobacteriaceae</taxon>
        <taxon>Mucilaginibacter</taxon>
    </lineage>
</organism>
<dbReference type="EMBL" id="CP051682">
    <property type="protein sequence ID" value="QJD97606.1"/>
    <property type="molecule type" value="Genomic_DNA"/>
</dbReference>
<dbReference type="Proteomes" id="UP000503278">
    <property type="component" value="Chromosome"/>
</dbReference>
<accession>A0A7L5EB39</accession>